<reference evidence="1 2" key="1">
    <citation type="submission" date="2012-12" db="EMBL/GenBank/DDBJ databases">
        <title>The Genome Sequence of Bacillus cereus HuB4-4.</title>
        <authorList>
            <consortium name="The Broad Institute Genome Sequencing Platform"/>
            <consortium name="The Broad Institute Genome Sequencing Center for Infectious Disease"/>
            <person name="Feldgarden M."/>
            <person name="Van der Auwera G.A."/>
            <person name="Mahillon J."/>
            <person name="Duprez V."/>
            <person name="Timmery S."/>
            <person name="Mattelet C."/>
            <person name="Dierick K."/>
            <person name="Sun M."/>
            <person name="Yu Z."/>
            <person name="Zhu L."/>
            <person name="Hu X."/>
            <person name="Shank E.B."/>
            <person name="Swiecicka I."/>
            <person name="Hansen B.M."/>
            <person name="Andrup L."/>
            <person name="Walker B."/>
            <person name="Young S.K."/>
            <person name="Zeng Q."/>
            <person name="Gargeya S."/>
            <person name="Fitzgerald M."/>
            <person name="Haas B."/>
            <person name="Abouelleil A."/>
            <person name="Alvarado L."/>
            <person name="Arachchi H.M."/>
            <person name="Berlin A.M."/>
            <person name="Chapman S.B."/>
            <person name="Dewar J."/>
            <person name="Goldberg J."/>
            <person name="Griggs A."/>
            <person name="Gujja S."/>
            <person name="Hansen M."/>
            <person name="Howarth C."/>
            <person name="Imamovic A."/>
            <person name="Larimer J."/>
            <person name="McCowan C."/>
            <person name="Murphy C."/>
            <person name="Neiman D."/>
            <person name="Pearson M."/>
            <person name="Priest M."/>
            <person name="Roberts A."/>
            <person name="Saif S."/>
            <person name="Shea T."/>
            <person name="Sisk P."/>
            <person name="Sykes S."/>
            <person name="Wortman J."/>
            <person name="Nusbaum C."/>
            <person name="Birren B."/>
        </authorList>
    </citation>
    <scope>NUCLEOTIDE SEQUENCE [LARGE SCALE GENOMIC DNA]</scope>
    <source>
        <strain evidence="1 2">HuB4-4</strain>
    </source>
</reference>
<dbReference type="AlphaFoldDB" id="A0A9W5QNA8"/>
<proteinExistence type="predicted"/>
<dbReference type="EMBL" id="AHEF01000102">
    <property type="protein sequence ID" value="EOP79319.1"/>
    <property type="molecule type" value="Genomic_DNA"/>
</dbReference>
<protein>
    <submittedName>
        <fullName evidence="1">Transposase</fullName>
    </submittedName>
</protein>
<name>A0A9W5QNA8_BACCE</name>
<dbReference type="Proteomes" id="UP000014009">
    <property type="component" value="Unassembled WGS sequence"/>
</dbReference>
<organism evidence="1 2">
    <name type="scientific">Bacillus cereus HuB4-4</name>
    <dbReference type="NCBI Taxonomy" id="1053211"/>
    <lineage>
        <taxon>Bacteria</taxon>
        <taxon>Bacillati</taxon>
        <taxon>Bacillota</taxon>
        <taxon>Bacilli</taxon>
        <taxon>Bacillales</taxon>
        <taxon>Bacillaceae</taxon>
        <taxon>Bacillus</taxon>
        <taxon>Bacillus cereus group</taxon>
    </lineage>
</organism>
<evidence type="ECO:0000313" key="1">
    <source>
        <dbReference type="EMBL" id="EOP79319.1"/>
    </source>
</evidence>
<comment type="caution">
    <text evidence="1">The sequence shown here is derived from an EMBL/GenBank/DDBJ whole genome shotgun (WGS) entry which is preliminary data.</text>
</comment>
<evidence type="ECO:0000313" key="2">
    <source>
        <dbReference type="Proteomes" id="UP000014009"/>
    </source>
</evidence>
<accession>A0A9W5QNA8</accession>
<gene>
    <name evidence="1" type="ORF">IGM_06298</name>
</gene>
<sequence length="131" mass="15558">MTQGQKTPGNLVKRYTRRKICTFRSRTQSITGGKRTLKKAQICGREDETPITLPASQKYNLIRSVIKKYSLKHMVSYLCTVTGVSRSGYYNYFSLKSREQRKQKDKKNEKWKRIILKAFHFKRHQKRARQI</sequence>